<gene>
    <name evidence="3" type="ORF">SAMN05216537_1251</name>
</gene>
<keyword evidence="4" id="KW-1185">Reference proteome</keyword>
<keyword evidence="2" id="KW-1133">Transmembrane helix</keyword>
<feature type="transmembrane region" description="Helical" evidence="2">
    <location>
        <begin position="400"/>
        <end position="418"/>
    </location>
</feature>
<evidence type="ECO:0000313" key="3">
    <source>
        <dbReference type="EMBL" id="SEG08602.1"/>
    </source>
</evidence>
<dbReference type="Proteomes" id="UP000236726">
    <property type="component" value="Unassembled WGS sequence"/>
</dbReference>
<accession>A0A1H5XA26</accession>
<reference evidence="3 4" key="1">
    <citation type="submission" date="2016-10" db="EMBL/GenBank/DDBJ databases">
        <authorList>
            <person name="de Groot N.N."/>
        </authorList>
    </citation>
    <scope>NUCLEOTIDE SEQUENCE [LARGE SCALE GENOMIC DNA]</scope>
    <source>
        <strain evidence="3 4">D15d</strain>
    </source>
</reference>
<dbReference type="RefSeq" id="WP_103953575.1">
    <property type="nucleotide sequence ID" value="NZ_FNUL01000025.1"/>
</dbReference>
<keyword evidence="2" id="KW-0812">Transmembrane</keyword>
<protein>
    <submittedName>
        <fullName evidence="3">Uncharacterized membrane protein YfhO</fullName>
    </submittedName>
</protein>
<evidence type="ECO:0000256" key="1">
    <source>
        <dbReference type="SAM" id="MobiDB-lite"/>
    </source>
</evidence>
<evidence type="ECO:0000313" key="4">
    <source>
        <dbReference type="Proteomes" id="UP000236726"/>
    </source>
</evidence>
<feature type="transmembrane region" description="Helical" evidence="2">
    <location>
        <begin position="483"/>
        <end position="501"/>
    </location>
</feature>
<dbReference type="EMBL" id="FNUL01000025">
    <property type="protein sequence ID" value="SEG08602.1"/>
    <property type="molecule type" value="Genomic_DNA"/>
</dbReference>
<feature type="transmembrane region" description="Helical" evidence="2">
    <location>
        <begin position="843"/>
        <end position="862"/>
    </location>
</feature>
<feature type="transmembrane region" description="Helical" evidence="2">
    <location>
        <begin position="370"/>
        <end position="388"/>
    </location>
</feature>
<feature type="compositionally biased region" description="Acidic residues" evidence="1">
    <location>
        <begin position="979"/>
        <end position="990"/>
    </location>
</feature>
<evidence type="ECO:0000256" key="2">
    <source>
        <dbReference type="SAM" id="Phobius"/>
    </source>
</evidence>
<feature type="transmembrane region" description="Helical" evidence="2">
    <location>
        <begin position="54"/>
        <end position="73"/>
    </location>
</feature>
<feature type="transmembrane region" description="Helical" evidence="2">
    <location>
        <begin position="430"/>
        <end position="449"/>
    </location>
</feature>
<keyword evidence="2" id="KW-0472">Membrane</keyword>
<dbReference type="PANTHER" id="PTHR38454:SF1">
    <property type="entry name" value="INTEGRAL MEMBRANE PROTEIN"/>
    <property type="match status" value="1"/>
</dbReference>
<dbReference type="InterPro" id="IPR018580">
    <property type="entry name" value="Uncharacterised_YfhO"/>
</dbReference>
<dbReference type="PANTHER" id="PTHR38454">
    <property type="entry name" value="INTEGRAL MEMBRANE PROTEIN-RELATED"/>
    <property type="match status" value="1"/>
</dbReference>
<dbReference type="Pfam" id="PF09586">
    <property type="entry name" value="YfhO"/>
    <property type="match status" value="1"/>
</dbReference>
<feature type="transmembrane region" description="Helical" evidence="2">
    <location>
        <begin position="148"/>
        <end position="168"/>
    </location>
</feature>
<feature type="transmembrane region" description="Helical" evidence="2">
    <location>
        <begin position="340"/>
        <end position="358"/>
    </location>
</feature>
<feature type="transmembrane region" description="Helical" evidence="2">
    <location>
        <begin position="180"/>
        <end position="213"/>
    </location>
</feature>
<feature type="transmembrane region" description="Helical" evidence="2">
    <location>
        <begin position="122"/>
        <end position="142"/>
    </location>
</feature>
<dbReference type="AlphaFoldDB" id="A0A1H5XA26"/>
<dbReference type="SUPFAM" id="SSF56988">
    <property type="entry name" value="Anthrax protective antigen"/>
    <property type="match status" value="1"/>
</dbReference>
<feature type="compositionally biased region" description="Basic and acidic residues" evidence="1">
    <location>
        <begin position="968"/>
        <end position="977"/>
    </location>
</feature>
<organism evidence="3 4">
    <name type="scientific">Lachnospira multipara</name>
    <dbReference type="NCBI Taxonomy" id="28051"/>
    <lineage>
        <taxon>Bacteria</taxon>
        <taxon>Bacillati</taxon>
        <taxon>Bacillota</taxon>
        <taxon>Clostridia</taxon>
        <taxon>Lachnospirales</taxon>
        <taxon>Lachnospiraceae</taxon>
        <taxon>Lachnospira</taxon>
    </lineage>
</organism>
<proteinExistence type="predicted"/>
<feature type="region of interest" description="Disordered" evidence="1">
    <location>
        <begin position="945"/>
        <end position="990"/>
    </location>
</feature>
<feature type="transmembrane region" description="Helical" evidence="2">
    <location>
        <begin position="455"/>
        <end position="474"/>
    </location>
</feature>
<feature type="transmembrane region" description="Helical" evidence="2">
    <location>
        <begin position="225"/>
        <end position="256"/>
    </location>
</feature>
<sequence length="990" mass="112496">MLDISHLNLGKTEKNTLNQEHDSSRETKSNIKTRKKKRFRLLEESTGLVPSGNITYIVAFVLPLIMYIALYYIKEIYPFGNNVYLRSDCYHQYAPFFSELWEKIKSGDSLWYSWDIGMGTNFISLFAYYLASPVNFIIAFFPQKFIPVVMDYIIATKLSIASLAIVFYISKHFSTKKLSIVPFGIFYAFSGFLAAYSWNIMWLDCIILFPLIILGLERLVNQNKGIFYCIMLGLCIYTNYYISIMVCISVVLYFIVLIICYEGEKSFYAYFKKMYSFAFYSLLAGGLAAILLLPEIYTFSLSASSNSTFPSTWSNYFSIIKEFTRHLIDIPVHTALEHHPNIYCGVAILILLPLYVISKQVKPKEKITKMALVLIFLISFNLNIPNYIWHGFHYPNSLPARQSFIYIFFVLIICFEAFKNIKNFTNKELALAFWISIGFLVIVEQLFVSDETYDFKTVYISGAFILLYALLIYLKRNKKFKSPILLIACYSLCIIEATINMDNTGLGTTSLSSYQIDFDAVENVTEEVASQDDTFYRMDKVVGARTKNDGAWHNYHSISNFSSTSNAGMSKLFGFLGIESSTNAYGYNGSTLVTNSLFSVKYLISNKILNEGPLISYVTGNNGEFIYKNENVLPVGYLIPSDAEDNWNPTKSSDGIVNTNCLVESLTGISNVFTLTYEYGNDNWVYFNPVKDGHLYLITKNSACSSIHVTINDSTTRDFTNIKTGTILDLGYYTTEDDIEIESDSSMGLVVYTLEESRYVSAMEQLNESGLNVTDYSSTSIEGTIDASEDGNILFSIPYDDGWTVYIDGKKVETSAFKDALLMVSISEGSHTVSLKYTPVNSILGIVVSIISIIILIVLYIISKKIRKKEIKLDKLPVFLQSIILGEDVKKKLIKEKLREEIIIDNEDNDSIIIDDIPEEEFFEEYFEDDPDSVKELEILDGVENENKAVSSNKDKGNKVEDYEEDKVENKVDKIVSPDDLDSLDDFDNI</sequence>
<feature type="transmembrane region" description="Helical" evidence="2">
    <location>
        <begin position="277"/>
        <end position="297"/>
    </location>
</feature>
<name>A0A1H5XA26_9FIRM</name>